<dbReference type="NCBIfam" id="TIGR00507">
    <property type="entry name" value="aroE"/>
    <property type="match status" value="1"/>
</dbReference>
<feature type="binding site" evidence="8">
    <location>
        <begin position="22"/>
        <end position="24"/>
    </location>
    <ligand>
        <name>shikimate</name>
        <dbReference type="ChEBI" id="CHEBI:36208"/>
    </ligand>
</feature>
<dbReference type="Pfam" id="PF18317">
    <property type="entry name" value="SDH_C"/>
    <property type="match status" value="1"/>
</dbReference>
<dbReference type="InterPro" id="IPR036291">
    <property type="entry name" value="NAD(P)-bd_dom_sf"/>
</dbReference>
<accession>A0A402CPN9</accession>
<comment type="function">
    <text evidence="8">Involved in the biosynthesis of the chorismate, which leads to the biosynthesis of aromatic amino acids. Catalyzes the reversible NADPH linked reduction of 3-dehydroshikimate (DHSA) to yield shikimate (SA).</text>
</comment>
<dbReference type="Gene3D" id="3.40.50.720">
    <property type="entry name" value="NAD(P)-binding Rossmann-like Domain"/>
    <property type="match status" value="1"/>
</dbReference>
<dbReference type="InterPro" id="IPR041121">
    <property type="entry name" value="SDH_C"/>
</dbReference>
<evidence type="ECO:0000256" key="8">
    <source>
        <dbReference type="HAMAP-Rule" id="MF_00222"/>
    </source>
</evidence>
<evidence type="ECO:0000259" key="11">
    <source>
        <dbReference type="Pfam" id="PF18317"/>
    </source>
</evidence>
<dbReference type="HAMAP" id="MF_00222">
    <property type="entry name" value="Shikimate_DH_AroE"/>
    <property type="match status" value="1"/>
</dbReference>
<reference evidence="12 13" key="1">
    <citation type="journal article" date="2019" name="Int. J. Syst. Evol. Microbiol.">
        <title>Capsulimonas corticalis gen. nov., sp. nov., an aerobic capsulated bacterium, of a novel bacterial order, Capsulimonadales ord. nov., of the class Armatimonadia of the phylum Armatimonadetes.</title>
        <authorList>
            <person name="Li J."/>
            <person name="Kudo C."/>
            <person name="Tonouchi A."/>
        </authorList>
    </citation>
    <scope>NUCLEOTIDE SEQUENCE [LARGE SCALE GENOMIC DNA]</scope>
    <source>
        <strain evidence="12 13">AX-7</strain>
    </source>
</reference>
<keyword evidence="3 8" id="KW-0028">Amino-acid biosynthesis</keyword>
<feature type="binding site" evidence="8">
    <location>
        <position position="85"/>
    </location>
    <ligand>
        <name>NADP(+)</name>
        <dbReference type="ChEBI" id="CHEBI:58349"/>
    </ligand>
</feature>
<feature type="binding site" evidence="8">
    <location>
        <position position="227"/>
    </location>
    <ligand>
        <name>shikimate</name>
        <dbReference type="ChEBI" id="CHEBI:36208"/>
    </ligand>
</feature>
<dbReference type="InterPro" id="IPR022893">
    <property type="entry name" value="Shikimate_DH_fam"/>
</dbReference>
<feature type="domain" description="Shikimate dehydrogenase substrate binding N-terminal" evidence="10">
    <location>
        <begin position="14"/>
        <end position="96"/>
    </location>
</feature>
<protein>
    <recommendedName>
        <fullName evidence="2 8">Shikimate dehydrogenase (NADP(+))</fullName>
        <shortName evidence="8">SDH</shortName>
        <ecNumber evidence="2 8">1.1.1.25</ecNumber>
    </recommendedName>
</protein>
<dbReference type="FunCoup" id="A0A402CPN9">
    <property type="interactions" value="442"/>
</dbReference>
<feature type="domain" description="SDH C-terminal" evidence="11">
    <location>
        <begin position="248"/>
        <end position="271"/>
    </location>
</feature>
<dbReference type="GO" id="GO:0008652">
    <property type="term" value="P:amino acid biosynthetic process"/>
    <property type="evidence" value="ECO:0007669"/>
    <property type="project" value="UniProtKB-KW"/>
</dbReference>
<proteinExistence type="inferred from homology"/>
<feature type="binding site" evidence="8">
    <location>
        <position position="109"/>
    </location>
    <ligand>
        <name>shikimate</name>
        <dbReference type="ChEBI" id="CHEBI:36208"/>
    </ligand>
</feature>
<feature type="binding site" evidence="8">
    <location>
        <position position="255"/>
    </location>
    <ligand>
        <name>shikimate</name>
        <dbReference type="ChEBI" id="CHEBI:36208"/>
    </ligand>
</feature>
<dbReference type="CDD" id="cd01065">
    <property type="entry name" value="NAD_bind_Shikimate_DH"/>
    <property type="match status" value="1"/>
</dbReference>
<comment type="subunit">
    <text evidence="8">Homodimer.</text>
</comment>
<evidence type="ECO:0000256" key="6">
    <source>
        <dbReference type="ARBA" id="ARBA00023141"/>
    </source>
</evidence>
<dbReference type="SUPFAM" id="SSF53223">
    <property type="entry name" value="Aminoacid dehydrogenase-like, N-terminal domain"/>
    <property type="match status" value="1"/>
</dbReference>
<evidence type="ECO:0000256" key="5">
    <source>
        <dbReference type="ARBA" id="ARBA00023002"/>
    </source>
</evidence>
<organism evidence="12 13">
    <name type="scientific">Capsulimonas corticalis</name>
    <dbReference type="NCBI Taxonomy" id="2219043"/>
    <lineage>
        <taxon>Bacteria</taxon>
        <taxon>Bacillati</taxon>
        <taxon>Armatimonadota</taxon>
        <taxon>Armatimonadia</taxon>
        <taxon>Capsulimonadales</taxon>
        <taxon>Capsulimonadaceae</taxon>
        <taxon>Capsulimonas</taxon>
    </lineage>
</organism>
<dbReference type="GO" id="GO:0004764">
    <property type="term" value="F:shikimate 3-dehydrogenase (NADP+) activity"/>
    <property type="evidence" value="ECO:0007669"/>
    <property type="project" value="UniProtKB-UniRule"/>
</dbReference>
<dbReference type="SUPFAM" id="SSF51735">
    <property type="entry name" value="NAD(P)-binding Rossmann-fold domains"/>
    <property type="match status" value="1"/>
</dbReference>
<comment type="similarity">
    <text evidence="8">Belongs to the shikimate dehydrogenase family.</text>
</comment>
<dbReference type="GO" id="GO:0050661">
    <property type="term" value="F:NADP binding"/>
    <property type="evidence" value="ECO:0007669"/>
    <property type="project" value="InterPro"/>
</dbReference>
<keyword evidence="5 8" id="KW-0560">Oxidoreductase</keyword>
<dbReference type="InterPro" id="IPR013708">
    <property type="entry name" value="Shikimate_DH-bd_N"/>
</dbReference>
<dbReference type="GO" id="GO:0009073">
    <property type="term" value="P:aromatic amino acid family biosynthetic process"/>
    <property type="evidence" value="ECO:0007669"/>
    <property type="project" value="UniProtKB-KW"/>
</dbReference>
<dbReference type="EMBL" id="AP025739">
    <property type="protein sequence ID" value="BDI32977.1"/>
    <property type="molecule type" value="Genomic_DNA"/>
</dbReference>
<dbReference type="Pfam" id="PF08501">
    <property type="entry name" value="Shikimate_dh_N"/>
    <property type="match status" value="1"/>
</dbReference>
<dbReference type="OrthoDB" id="9792692at2"/>
<evidence type="ECO:0000256" key="4">
    <source>
        <dbReference type="ARBA" id="ARBA00022857"/>
    </source>
</evidence>
<dbReference type="GO" id="GO:0009423">
    <property type="term" value="P:chorismate biosynthetic process"/>
    <property type="evidence" value="ECO:0007669"/>
    <property type="project" value="UniProtKB-UniRule"/>
</dbReference>
<keyword evidence="6 8" id="KW-0057">Aromatic amino acid biosynthesis</keyword>
<dbReference type="InterPro" id="IPR011342">
    <property type="entry name" value="Shikimate_DH"/>
</dbReference>
<evidence type="ECO:0000256" key="7">
    <source>
        <dbReference type="ARBA" id="ARBA00049442"/>
    </source>
</evidence>
<dbReference type="EC" id="1.1.1.25" evidence="2 8"/>
<feature type="binding site" evidence="8">
    <location>
        <position position="94"/>
    </location>
    <ligand>
        <name>shikimate</name>
        <dbReference type="ChEBI" id="CHEBI:36208"/>
    </ligand>
</feature>
<feature type="domain" description="Quinate/shikimate 5-dehydrogenase/glutamyl-tRNA reductase" evidence="9">
    <location>
        <begin position="126"/>
        <end position="169"/>
    </location>
</feature>
<evidence type="ECO:0000256" key="1">
    <source>
        <dbReference type="ARBA" id="ARBA00004871"/>
    </source>
</evidence>
<evidence type="ECO:0000256" key="2">
    <source>
        <dbReference type="ARBA" id="ARBA00012962"/>
    </source>
</evidence>
<dbReference type="Gene3D" id="3.40.50.10860">
    <property type="entry name" value="Leucine Dehydrogenase, chain A, domain 1"/>
    <property type="match status" value="1"/>
</dbReference>
<feature type="binding site" evidence="8">
    <location>
        <begin position="156"/>
        <end position="161"/>
    </location>
    <ligand>
        <name>NADP(+)</name>
        <dbReference type="ChEBI" id="CHEBI:58349"/>
    </ligand>
</feature>
<evidence type="ECO:0000313" key="13">
    <source>
        <dbReference type="Proteomes" id="UP000287394"/>
    </source>
</evidence>
<gene>
    <name evidence="8 12" type="primary">aroE</name>
    <name evidence="12" type="ORF">CCAX7_50280</name>
</gene>
<dbReference type="Proteomes" id="UP000287394">
    <property type="component" value="Chromosome"/>
</dbReference>
<feature type="active site" description="Proton acceptor" evidence="8">
    <location>
        <position position="73"/>
    </location>
</feature>
<dbReference type="InterPro" id="IPR006151">
    <property type="entry name" value="Shikm_DH/Glu-tRNA_Rdtase"/>
</dbReference>
<dbReference type="AlphaFoldDB" id="A0A402CPN9"/>
<feature type="binding site" evidence="8">
    <location>
        <begin position="133"/>
        <end position="137"/>
    </location>
    <ligand>
        <name>NADP(+)</name>
        <dbReference type="ChEBI" id="CHEBI:58349"/>
    </ligand>
</feature>
<evidence type="ECO:0000259" key="9">
    <source>
        <dbReference type="Pfam" id="PF01488"/>
    </source>
</evidence>
<dbReference type="RefSeq" id="WP_119319342.1">
    <property type="nucleotide sequence ID" value="NZ_AP025739.1"/>
</dbReference>
<dbReference type="Pfam" id="PF01488">
    <property type="entry name" value="Shikimate_DH"/>
    <property type="match status" value="1"/>
</dbReference>
<sequence>MTSQISGRTRVVGVWGHPVSHSLSPKMHNAALSVLGQDWVYVPYTVHPDRVAAAVESVRALDLVGVNVTVPLKELVLPHLDRVDEAAARIGSVNTIHNDNGVLTGYSTDGVGFISDLDRLGWPSANVTVALLGAGGSARALAYALAERGGHVVIANRTAERSEALAALVNRYFPESASVAPWGGAAGRPIDLMVNTTSLGMSPNTETAPALPESAFEGVGYVYDLIYKPAETRFLASAREAGCKTSNGLGMLVRQGAASLKIWLGSPVPSSALEAMELAVTTPA</sequence>
<feature type="binding site" evidence="8">
    <location>
        <position position="248"/>
    </location>
    <ligand>
        <name>NADP(+)</name>
        <dbReference type="ChEBI" id="CHEBI:58349"/>
    </ligand>
</feature>
<keyword evidence="4 8" id="KW-0521">NADP</keyword>
<evidence type="ECO:0000313" key="12">
    <source>
        <dbReference type="EMBL" id="BDI32977.1"/>
    </source>
</evidence>
<dbReference type="GO" id="GO:0019632">
    <property type="term" value="P:shikimate metabolic process"/>
    <property type="evidence" value="ECO:0007669"/>
    <property type="project" value="InterPro"/>
</dbReference>
<dbReference type="PANTHER" id="PTHR21089">
    <property type="entry name" value="SHIKIMATE DEHYDROGENASE"/>
    <property type="match status" value="1"/>
</dbReference>
<dbReference type="KEGG" id="ccot:CCAX7_50280"/>
<evidence type="ECO:0000259" key="10">
    <source>
        <dbReference type="Pfam" id="PF08501"/>
    </source>
</evidence>
<feature type="binding site" evidence="8">
    <location>
        <position position="225"/>
    </location>
    <ligand>
        <name>NADP(+)</name>
        <dbReference type="ChEBI" id="CHEBI:58349"/>
    </ligand>
</feature>
<feature type="binding site" evidence="8">
    <location>
        <position position="69"/>
    </location>
    <ligand>
        <name>shikimate</name>
        <dbReference type="ChEBI" id="CHEBI:36208"/>
    </ligand>
</feature>
<evidence type="ECO:0000256" key="3">
    <source>
        <dbReference type="ARBA" id="ARBA00022605"/>
    </source>
</evidence>
<comment type="pathway">
    <text evidence="1 8">Metabolic intermediate biosynthesis; chorismate biosynthesis; chorismate from D-erythrose 4-phosphate and phosphoenolpyruvate: step 4/7.</text>
</comment>
<keyword evidence="13" id="KW-1185">Reference proteome</keyword>
<dbReference type="InterPro" id="IPR046346">
    <property type="entry name" value="Aminoacid_DH-like_N_sf"/>
</dbReference>
<dbReference type="PANTHER" id="PTHR21089:SF1">
    <property type="entry name" value="BIFUNCTIONAL 3-DEHYDROQUINATE DEHYDRATASE_SHIKIMATE DEHYDROGENASE, CHLOROPLASTIC"/>
    <property type="match status" value="1"/>
</dbReference>
<comment type="catalytic activity">
    <reaction evidence="7 8">
        <text>shikimate + NADP(+) = 3-dehydroshikimate + NADPH + H(+)</text>
        <dbReference type="Rhea" id="RHEA:17737"/>
        <dbReference type="ChEBI" id="CHEBI:15378"/>
        <dbReference type="ChEBI" id="CHEBI:16630"/>
        <dbReference type="ChEBI" id="CHEBI:36208"/>
        <dbReference type="ChEBI" id="CHEBI:57783"/>
        <dbReference type="ChEBI" id="CHEBI:58349"/>
        <dbReference type="EC" id="1.1.1.25"/>
    </reaction>
</comment>
<name>A0A402CPN9_9BACT</name>